<keyword evidence="1" id="KW-0472">Membrane</keyword>
<dbReference type="AlphaFoldDB" id="A0A6M2DAC7"/>
<keyword evidence="1" id="KW-0812">Transmembrane</keyword>
<name>A0A6M2DAC7_RHIMP</name>
<sequence length="80" mass="9138">MVMYFTLHRGTFHGAYKRLFTFRALLLIVVLGALAYLISSIASRAPQVKTYEPLVSTSTESSAERGRITRVRTIYIYDTF</sequence>
<reference evidence="2" key="1">
    <citation type="submission" date="2019-09" db="EMBL/GenBank/DDBJ databases">
        <title>Organ-specific transcriptomic study of the physiology of the cattle tick, Rhipicephalus microplus.</title>
        <authorList>
            <person name="Tirloni L."/>
            <person name="Braz G."/>
            <person name="Gandara A.C.P."/>
            <person name="Sabadin G.A."/>
            <person name="da Silva R.M."/>
            <person name="Guizzo M.G."/>
            <person name="Machado J.A."/>
            <person name="Costa E.P."/>
            <person name="Gomes H.F."/>
            <person name="Moraes J."/>
            <person name="Mota M.B.S."/>
            <person name="Mesquita R.D."/>
            <person name="Alvarenga P.H."/>
            <person name="Alves F."/>
            <person name="Seixas A."/>
            <person name="da Fonseca R.N."/>
            <person name="Fogaca A."/>
            <person name="Logullo C."/>
            <person name="Tanaka A."/>
            <person name="Daffre S."/>
            <person name="Termignoni C."/>
            <person name="Vaz I.S.Jr."/>
            <person name="Oliveira P.L."/>
            <person name="Ribeiro J.M."/>
        </authorList>
    </citation>
    <scope>NUCLEOTIDE SEQUENCE</scope>
    <source>
        <strain evidence="2">Porto Alegre</strain>
    </source>
</reference>
<feature type="transmembrane region" description="Helical" evidence="1">
    <location>
        <begin position="20"/>
        <end position="39"/>
    </location>
</feature>
<organism evidence="2">
    <name type="scientific">Rhipicephalus microplus</name>
    <name type="common">Cattle tick</name>
    <name type="synonym">Boophilus microplus</name>
    <dbReference type="NCBI Taxonomy" id="6941"/>
    <lineage>
        <taxon>Eukaryota</taxon>
        <taxon>Metazoa</taxon>
        <taxon>Ecdysozoa</taxon>
        <taxon>Arthropoda</taxon>
        <taxon>Chelicerata</taxon>
        <taxon>Arachnida</taxon>
        <taxon>Acari</taxon>
        <taxon>Parasitiformes</taxon>
        <taxon>Ixodida</taxon>
        <taxon>Ixodoidea</taxon>
        <taxon>Ixodidae</taxon>
        <taxon>Rhipicephalinae</taxon>
        <taxon>Rhipicephalus</taxon>
        <taxon>Boophilus</taxon>
    </lineage>
</organism>
<keyword evidence="1" id="KW-1133">Transmembrane helix</keyword>
<evidence type="ECO:0000313" key="2">
    <source>
        <dbReference type="EMBL" id="NOV43273.1"/>
    </source>
</evidence>
<dbReference type="EMBL" id="GHWJ01010536">
    <property type="protein sequence ID" value="NOV43273.1"/>
    <property type="molecule type" value="Transcribed_RNA"/>
</dbReference>
<protein>
    <submittedName>
        <fullName evidence="2">Uncharacterized protein</fullName>
    </submittedName>
</protein>
<accession>A0A6M2DAC7</accession>
<evidence type="ECO:0000256" key="1">
    <source>
        <dbReference type="SAM" id="Phobius"/>
    </source>
</evidence>
<proteinExistence type="predicted"/>